<reference evidence="1" key="2">
    <citation type="journal article" date="2007" name="Science">
        <title>Genome sequence of Aedes aegypti, a major arbovirus vector.</title>
        <authorList>
            <person name="Nene V."/>
            <person name="Wortman J.R."/>
            <person name="Lawson D."/>
            <person name="Haas B."/>
            <person name="Kodira C."/>
            <person name="Tu Z.J."/>
            <person name="Loftus B."/>
            <person name="Xi Z."/>
            <person name="Megy K."/>
            <person name="Grabherr M."/>
            <person name="Ren Q."/>
            <person name="Zdobnov E.M."/>
            <person name="Lobo N.F."/>
            <person name="Campbell K.S."/>
            <person name="Brown S.E."/>
            <person name="Bonaldo M.F."/>
            <person name="Zhu J."/>
            <person name="Sinkins S.P."/>
            <person name="Hogenkamp D.G."/>
            <person name="Amedeo P."/>
            <person name="Arensburger P."/>
            <person name="Atkinson P.W."/>
            <person name="Bidwell S."/>
            <person name="Biedler J."/>
            <person name="Birney E."/>
            <person name="Bruggner R.V."/>
            <person name="Costas J."/>
            <person name="Coy M.R."/>
            <person name="Crabtree J."/>
            <person name="Crawford M."/>
            <person name="Debruyn B."/>
            <person name="Decaprio D."/>
            <person name="Eiglmeier K."/>
            <person name="Eisenstadt E."/>
            <person name="El-Dorry H."/>
            <person name="Gelbart W.M."/>
            <person name="Gomes S.L."/>
            <person name="Hammond M."/>
            <person name="Hannick L.I."/>
            <person name="Hogan J.R."/>
            <person name="Holmes M.H."/>
            <person name="Jaffe D."/>
            <person name="Johnston J.S."/>
            <person name="Kennedy R.C."/>
            <person name="Koo H."/>
            <person name="Kravitz S."/>
            <person name="Kriventseva E.V."/>
            <person name="Kulp D."/>
            <person name="Labutti K."/>
            <person name="Lee E."/>
            <person name="Li S."/>
            <person name="Lovin D.D."/>
            <person name="Mao C."/>
            <person name="Mauceli E."/>
            <person name="Menck C.F."/>
            <person name="Miller J.R."/>
            <person name="Montgomery P."/>
            <person name="Mori A."/>
            <person name="Nascimento A.L."/>
            <person name="Naveira H.F."/>
            <person name="Nusbaum C."/>
            <person name="O'leary S."/>
            <person name="Orvis J."/>
            <person name="Pertea M."/>
            <person name="Quesneville H."/>
            <person name="Reidenbach K.R."/>
            <person name="Rogers Y.H."/>
            <person name="Roth C.W."/>
            <person name="Schneider J.R."/>
            <person name="Schatz M."/>
            <person name="Shumway M."/>
            <person name="Stanke M."/>
            <person name="Stinson E.O."/>
            <person name="Tubio J.M."/>
            <person name="Vanzee J.P."/>
            <person name="Verjovski-Almeida S."/>
            <person name="Werner D."/>
            <person name="White O."/>
            <person name="Wyder S."/>
            <person name="Zeng Q."/>
            <person name="Zhao Q."/>
            <person name="Zhao Y."/>
            <person name="Hill C.A."/>
            <person name="Raikhel A.S."/>
            <person name="Soares M.B."/>
            <person name="Knudson D.L."/>
            <person name="Lee N.H."/>
            <person name="Galagan J."/>
            <person name="Salzberg S.L."/>
            <person name="Paulsen I.T."/>
            <person name="Dimopoulos G."/>
            <person name="Collins F.H."/>
            <person name="Birren B."/>
            <person name="Fraser-Liggett C.M."/>
            <person name="Severson D.W."/>
        </authorList>
    </citation>
    <scope>NUCLEOTIDE SEQUENCE [LARGE SCALE GENOMIC DNA]</scope>
    <source>
        <strain evidence="1">Liverpool</strain>
    </source>
</reference>
<dbReference type="PaxDb" id="7159-AAEL001136-PA"/>
<proteinExistence type="predicted"/>
<sequence length="69" mass="7829">MGAIQRKLSGVDLREHHRWSQLSLNVKERNRDLPLITTSSSITKGDDKANTNYKQSNKYTVLDGTLVTK</sequence>
<evidence type="ECO:0000313" key="1">
    <source>
        <dbReference type="EMBL" id="EAT47807.1"/>
    </source>
</evidence>
<evidence type="ECO:0000313" key="2">
    <source>
        <dbReference type="Proteomes" id="UP000682892"/>
    </source>
</evidence>
<dbReference type="Proteomes" id="UP000682892">
    <property type="component" value="Unassembled WGS sequence"/>
</dbReference>
<organism evidence="1 2">
    <name type="scientific">Aedes aegypti</name>
    <name type="common">Yellowfever mosquito</name>
    <name type="synonym">Culex aegypti</name>
    <dbReference type="NCBI Taxonomy" id="7159"/>
    <lineage>
        <taxon>Eukaryota</taxon>
        <taxon>Metazoa</taxon>
        <taxon>Ecdysozoa</taxon>
        <taxon>Arthropoda</taxon>
        <taxon>Hexapoda</taxon>
        <taxon>Insecta</taxon>
        <taxon>Pterygota</taxon>
        <taxon>Neoptera</taxon>
        <taxon>Endopterygota</taxon>
        <taxon>Diptera</taxon>
        <taxon>Nematocera</taxon>
        <taxon>Culicoidea</taxon>
        <taxon>Culicidae</taxon>
        <taxon>Culicinae</taxon>
        <taxon>Aedini</taxon>
        <taxon>Aedes</taxon>
        <taxon>Stegomyia</taxon>
    </lineage>
</organism>
<gene>
    <name evidence="1" type="ORF">AaeL_AAEL001136</name>
</gene>
<dbReference type="AlphaFoldDB" id="Q17M38"/>
<accession>Q17M38</accession>
<name>Q17M38_AEDAE</name>
<dbReference type="HOGENOM" id="CLU_2777910_0_0_1"/>
<protein>
    <submittedName>
        <fullName evidence="1">AAEL001136-PA</fullName>
    </submittedName>
</protein>
<reference evidence="1" key="3">
    <citation type="submission" date="2012-09" db="EMBL/GenBank/DDBJ databases">
        <authorList>
            <consortium name="VectorBase"/>
        </authorList>
    </citation>
    <scope>NUCLEOTIDE SEQUENCE</scope>
    <source>
        <strain evidence="1">Liverpool</strain>
    </source>
</reference>
<dbReference type="EMBL" id="CH477208">
    <property type="protein sequence ID" value="EAT47807.1"/>
    <property type="molecule type" value="Genomic_DNA"/>
</dbReference>
<reference evidence="1" key="1">
    <citation type="submission" date="2005-10" db="EMBL/GenBank/DDBJ databases">
        <authorList>
            <person name="Loftus B.J."/>
            <person name="Nene V.M."/>
            <person name="Hannick L.I."/>
            <person name="Bidwell S."/>
            <person name="Haas B."/>
            <person name="Amedeo P."/>
            <person name="Orvis J."/>
            <person name="Wortman J.R."/>
            <person name="White O.R."/>
            <person name="Salzberg S."/>
            <person name="Shumway M."/>
            <person name="Koo H."/>
            <person name="Zhao Y."/>
            <person name="Holmes M."/>
            <person name="Miller J."/>
            <person name="Schatz M."/>
            <person name="Pop M."/>
            <person name="Pai G."/>
            <person name="Utterback T."/>
            <person name="Rogers Y.-H."/>
            <person name="Kravitz S."/>
            <person name="Fraser C.M."/>
        </authorList>
    </citation>
    <scope>NUCLEOTIDE SEQUENCE</scope>
    <source>
        <strain evidence="1">Liverpool</strain>
    </source>
</reference>